<dbReference type="SUPFAM" id="SSF52833">
    <property type="entry name" value="Thioredoxin-like"/>
    <property type="match status" value="1"/>
</dbReference>
<evidence type="ECO:0000259" key="8">
    <source>
        <dbReference type="PROSITE" id="PS50404"/>
    </source>
</evidence>
<dbReference type="InterPro" id="IPR036249">
    <property type="entry name" value="Thioredoxin-like_sf"/>
</dbReference>
<reference evidence="9 10" key="1">
    <citation type="journal article" date="2014" name="Genome Biol.">
        <title>Transcriptome and methylome profiling reveals relics of genome dominance in the mesopolyploid Brassica oleracea.</title>
        <authorList>
            <person name="Parkin I.A."/>
            <person name="Koh C."/>
            <person name="Tang H."/>
            <person name="Robinson S.J."/>
            <person name="Kagale S."/>
            <person name="Clarke W.E."/>
            <person name="Town C.D."/>
            <person name="Nixon J."/>
            <person name="Krishnakumar V."/>
            <person name="Bidwell S.L."/>
            <person name="Denoeud F."/>
            <person name="Belcram H."/>
            <person name="Links M.G."/>
            <person name="Just J."/>
            <person name="Clarke C."/>
            <person name="Bender T."/>
            <person name="Huebert T."/>
            <person name="Mason A.S."/>
            <person name="Pires J.C."/>
            <person name="Barker G."/>
            <person name="Moore J."/>
            <person name="Walley P.G."/>
            <person name="Manoli S."/>
            <person name="Batley J."/>
            <person name="Edwards D."/>
            <person name="Nelson M.N."/>
            <person name="Wang X."/>
            <person name="Paterson A.H."/>
            <person name="King G."/>
            <person name="Bancroft I."/>
            <person name="Chalhoub B."/>
            <person name="Sharpe A.G."/>
        </authorList>
    </citation>
    <scope>NUCLEOTIDE SEQUENCE</scope>
    <source>
        <strain evidence="9 10">cv. TO1000</strain>
    </source>
</reference>
<proteinExistence type="inferred from homology"/>
<dbReference type="OMA" id="EVWPDAN"/>
<name>A0A0D3CW00_BRAOL</name>
<dbReference type="AlphaFoldDB" id="A0A0D3CW00"/>
<dbReference type="GO" id="GO:0005829">
    <property type="term" value="C:cytosol"/>
    <property type="evidence" value="ECO:0007669"/>
    <property type="project" value="UniProtKB-SubCell"/>
</dbReference>
<accession>A0A0D3CW00</accession>
<evidence type="ECO:0000256" key="4">
    <source>
        <dbReference type="ARBA" id="ARBA00022679"/>
    </source>
</evidence>
<dbReference type="eggNOG" id="KOG0406">
    <property type="taxonomic scope" value="Eukaryota"/>
</dbReference>
<evidence type="ECO:0000256" key="5">
    <source>
        <dbReference type="ARBA" id="ARBA00025743"/>
    </source>
</evidence>
<dbReference type="GO" id="GO:0009407">
    <property type="term" value="P:toxin catabolic process"/>
    <property type="evidence" value="ECO:0007669"/>
    <property type="project" value="UniProtKB-ARBA"/>
</dbReference>
<dbReference type="SFLD" id="SFLDG00358">
    <property type="entry name" value="Main_(cytGST)"/>
    <property type="match status" value="1"/>
</dbReference>
<keyword evidence="4 7" id="KW-0808">Transferase</keyword>
<dbReference type="Pfam" id="PF02798">
    <property type="entry name" value="GST_N"/>
    <property type="match status" value="1"/>
</dbReference>
<dbReference type="EnsemblPlants" id="Bo6g081660.1">
    <property type="protein sequence ID" value="Bo6g081660.1"/>
    <property type="gene ID" value="Bo6g081660"/>
</dbReference>
<dbReference type="InterPro" id="IPR045073">
    <property type="entry name" value="Omega/Tau-like"/>
</dbReference>
<dbReference type="STRING" id="109376.A0A0D3CW00"/>
<protein>
    <recommendedName>
        <fullName evidence="7">Glutathione S-transferase</fullName>
        <ecNumber evidence="7">2.5.1.18</ecNumber>
    </recommendedName>
</protein>
<dbReference type="Gene3D" id="3.40.30.10">
    <property type="entry name" value="Glutaredoxin"/>
    <property type="match status" value="1"/>
</dbReference>
<keyword evidence="2 7" id="KW-0963">Cytoplasm</keyword>
<dbReference type="GO" id="GO:0006749">
    <property type="term" value="P:glutathione metabolic process"/>
    <property type="evidence" value="ECO:0007669"/>
    <property type="project" value="TreeGrafter"/>
</dbReference>
<feature type="domain" description="GST N-terminal" evidence="8">
    <location>
        <begin position="3"/>
        <end position="82"/>
    </location>
</feature>
<comment type="catalytic activity">
    <reaction evidence="6 7">
        <text>RX + glutathione = an S-substituted glutathione + a halide anion + H(+)</text>
        <dbReference type="Rhea" id="RHEA:16437"/>
        <dbReference type="ChEBI" id="CHEBI:15378"/>
        <dbReference type="ChEBI" id="CHEBI:16042"/>
        <dbReference type="ChEBI" id="CHEBI:17792"/>
        <dbReference type="ChEBI" id="CHEBI:57925"/>
        <dbReference type="ChEBI" id="CHEBI:90779"/>
        <dbReference type="EC" id="2.5.1.18"/>
    </reaction>
</comment>
<dbReference type="InterPro" id="IPR040079">
    <property type="entry name" value="Glutathione_S-Trfase"/>
</dbReference>
<keyword evidence="10" id="KW-1185">Reference proteome</keyword>
<sequence length="145" mass="16894">MAEEVILLDYWSSMFGMRTRIALEEKGVKYEYREEDLSNKSPLLLEMNPIHMKIPVLIHKGKPICESIIQVQYIDEVWPDANPILPSDPYQRAQARFWSDYIDKKVFFLTFGYLSSLHHNHLLILILVCFCVYTNNKAGPSETLA</sequence>
<dbReference type="Gene3D" id="1.20.1050.10">
    <property type="match status" value="1"/>
</dbReference>
<dbReference type="GO" id="GO:0004364">
    <property type="term" value="F:glutathione transferase activity"/>
    <property type="evidence" value="ECO:0007669"/>
    <property type="project" value="UniProtKB-UniRule"/>
</dbReference>
<reference evidence="9" key="2">
    <citation type="submission" date="2015-03" db="UniProtKB">
        <authorList>
            <consortium name="EnsemblPlants"/>
        </authorList>
    </citation>
    <scope>IDENTIFICATION</scope>
</reference>
<evidence type="ECO:0000256" key="7">
    <source>
        <dbReference type="RuleBase" id="RU369102"/>
    </source>
</evidence>
<evidence type="ECO:0000313" key="9">
    <source>
        <dbReference type="EnsemblPlants" id="Bo6g081660.1"/>
    </source>
</evidence>
<dbReference type="SFLD" id="SFLDS00019">
    <property type="entry name" value="Glutathione_Transferase_(cytos"/>
    <property type="match status" value="1"/>
</dbReference>
<evidence type="ECO:0000256" key="6">
    <source>
        <dbReference type="ARBA" id="ARBA00047960"/>
    </source>
</evidence>
<evidence type="ECO:0000256" key="2">
    <source>
        <dbReference type="ARBA" id="ARBA00022490"/>
    </source>
</evidence>
<dbReference type="PROSITE" id="PS50404">
    <property type="entry name" value="GST_NTER"/>
    <property type="match status" value="1"/>
</dbReference>
<dbReference type="PANTHER" id="PTHR11260">
    <property type="entry name" value="GLUTATHIONE S-TRANSFERASE, GST, SUPERFAMILY, GST DOMAIN CONTAINING"/>
    <property type="match status" value="1"/>
</dbReference>
<comment type="function">
    <text evidence="7">Is involved in the conjugation of reduced glutathione to a wide number of exogenous and endogenous hydrophobic electrophiles.</text>
</comment>
<dbReference type="FunFam" id="3.40.30.10:FF:000014">
    <property type="entry name" value="Tau class glutathione S-transferase"/>
    <property type="match status" value="1"/>
</dbReference>
<evidence type="ECO:0000256" key="3">
    <source>
        <dbReference type="ARBA" id="ARBA00022575"/>
    </source>
</evidence>
<comment type="similarity">
    <text evidence="5">Belongs to the GST superfamily. Tau family.</text>
</comment>
<keyword evidence="3" id="KW-0216">Detoxification</keyword>
<dbReference type="Gramene" id="Bo6g081660.1">
    <property type="protein sequence ID" value="Bo6g081660.1"/>
    <property type="gene ID" value="Bo6g081660"/>
</dbReference>
<evidence type="ECO:0000313" key="10">
    <source>
        <dbReference type="Proteomes" id="UP000032141"/>
    </source>
</evidence>
<dbReference type="InterPro" id="IPR004045">
    <property type="entry name" value="Glutathione_S-Trfase_N"/>
</dbReference>
<organism evidence="9 10">
    <name type="scientific">Brassica oleracea var. oleracea</name>
    <dbReference type="NCBI Taxonomy" id="109376"/>
    <lineage>
        <taxon>Eukaryota</taxon>
        <taxon>Viridiplantae</taxon>
        <taxon>Streptophyta</taxon>
        <taxon>Embryophyta</taxon>
        <taxon>Tracheophyta</taxon>
        <taxon>Spermatophyta</taxon>
        <taxon>Magnoliopsida</taxon>
        <taxon>eudicotyledons</taxon>
        <taxon>Gunneridae</taxon>
        <taxon>Pentapetalae</taxon>
        <taxon>rosids</taxon>
        <taxon>malvids</taxon>
        <taxon>Brassicales</taxon>
        <taxon>Brassicaceae</taxon>
        <taxon>Brassiceae</taxon>
        <taxon>Brassica</taxon>
    </lineage>
</organism>
<dbReference type="CDD" id="cd03058">
    <property type="entry name" value="GST_N_Tau"/>
    <property type="match status" value="1"/>
</dbReference>
<comment type="subcellular location">
    <subcellularLocation>
        <location evidence="1 7">Cytoplasm</location>
        <location evidence="1 7">Cytosol</location>
    </subcellularLocation>
</comment>
<dbReference type="EC" id="2.5.1.18" evidence="7"/>
<dbReference type="PANTHER" id="PTHR11260:SF605">
    <property type="entry name" value="GLUTATHIONE S-TRANSFERASE U23"/>
    <property type="match status" value="1"/>
</dbReference>
<dbReference type="HOGENOM" id="CLU_1789558_0_0_1"/>
<dbReference type="Proteomes" id="UP000032141">
    <property type="component" value="Chromosome C6"/>
</dbReference>
<evidence type="ECO:0000256" key="1">
    <source>
        <dbReference type="ARBA" id="ARBA00004514"/>
    </source>
</evidence>